<protein>
    <submittedName>
        <fullName evidence="2">DUF58 domain-containing protein</fullName>
    </submittedName>
</protein>
<sequence>MNSNREDYFMDKASDILKRVRRIELRARHLATENFAGQYQSGFRGQGLDFDDFREYMPGDDPRFIDWKVTARMNSPFVRRFREEREQAVILAVDVSGSMHYASSAARASKLDYAAEVAAVLAFSAAQSGDKCGLLIYGNSHSRYIPPAKGIKQTLRIVREIVASKNDGTDQSISDVARQLVLSQKKAAMVIMISDFWSEHNKAALGQLNFKHDFIPIRVADPMELHLPDAGRVILKDPETSRSMFLNLSRQDVREAHANVVHLHREKWTQDFRRLGIDFLDLQTTDNFMPPLQALFSRRSRKFSR</sequence>
<feature type="domain" description="DUF58" evidence="1">
    <location>
        <begin position="52"/>
        <end position="266"/>
    </location>
</feature>
<name>A0A2N8HGP0_9BACT</name>
<gene>
    <name evidence="2" type="ORF">CXU22_00190</name>
</gene>
<dbReference type="PANTHER" id="PTHR33608:SF6">
    <property type="entry name" value="BLL2464 PROTEIN"/>
    <property type="match status" value="1"/>
</dbReference>
<dbReference type="Gene3D" id="3.40.50.410">
    <property type="entry name" value="von Willebrand factor, type A domain"/>
    <property type="match status" value="1"/>
</dbReference>
<dbReference type="InterPro" id="IPR036465">
    <property type="entry name" value="vWFA_dom_sf"/>
</dbReference>
<proteinExistence type="predicted"/>
<dbReference type="EMBL" id="PJKA01000002">
    <property type="protein sequence ID" value="PNC20245.1"/>
    <property type="molecule type" value="Genomic_DNA"/>
</dbReference>
<dbReference type="InterPro" id="IPR002881">
    <property type="entry name" value="DUF58"/>
</dbReference>
<reference evidence="2 3" key="1">
    <citation type="journal article" date="2017" name="BMC Genomics">
        <title>Genome sequencing of 39 Akkermansia muciniphila isolates reveals its population structure, genomic and functional diverisity, and global distribution in mammalian gut microbiotas.</title>
        <authorList>
            <person name="Guo X."/>
            <person name="Li S."/>
            <person name="Zhang J."/>
            <person name="Wu F."/>
            <person name="Li X."/>
            <person name="Wu D."/>
            <person name="Zhang M."/>
            <person name="Ou Z."/>
            <person name="Jie Z."/>
            <person name="Yan Q."/>
            <person name="Li P."/>
            <person name="Yi J."/>
            <person name="Peng Y."/>
        </authorList>
    </citation>
    <scope>NUCLEOTIDE SEQUENCE [LARGE SCALE GENOMIC DNA]</scope>
    <source>
        <strain evidence="2 3">GP24</strain>
    </source>
</reference>
<dbReference type="SUPFAM" id="SSF53300">
    <property type="entry name" value="vWA-like"/>
    <property type="match status" value="1"/>
</dbReference>
<dbReference type="Pfam" id="PF01882">
    <property type="entry name" value="DUF58"/>
    <property type="match status" value="1"/>
</dbReference>
<accession>A0A2N8HGP0</accession>
<evidence type="ECO:0000313" key="2">
    <source>
        <dbReference type="EMBL" id="PNC20245.1"/>
    </source>
</evidence>
<dbReference type="Proteomes" id="UP000236000">
    <property type="component" value="Unassembled WGS sequence"/>
</dbReference>
<evidence type="ECO:0000313" key="3">
    <source>
        <dbReference type="Proteomes" id="UP000236000"/>
    </source>
</evidence>
<dbReference type="PANTHER" id="PTHR33608">
    <property type="entry name" value="BLL2464 PROTEIN"/>
    <property type="match status" value="1"/>
</dbReference>
<evidence type="ECO:0000259" key="1">
    <source>
        <dbReference type="Pfam" id="PF01882"/>
    </source>
</evidence>
<organism evidence="2 3">
    <name type="scientific">Akkermansia muciniphila</name>
    <dbReference type="NCBI Taxonomy" id="239935"/>
    <lineage>
        <taxon>Bacteria</taxon>
        <taxon>Pseudomonadati</taxon>
        <taxon>Verrucomicrobiota</taxon>
        <taxon>Verrucomicrobiia</taxon>
        <taxon>Verrucomicrobiales</taxon>
        <taxon>Akkermansiaceae</taxon>
        <taxon>Akkermansia</taxon>
    </lineage>
</organism>
<dbReference type="AlphaFoldDB" id="A0A2N8HGP0"/>
<comment type="caution">
    <text evidence="2">The sequence shown here is derived from an EMBL/GenBank/DDBJ whole genome shotgun (WGS) entry which is preliminary data.</text>
</comment>